<comment type="caution">
    <text evidence="2">The sequence shown here is derived from an EMBL/GenBank/DDBJ whole genome shotgun (WGS) entry which is preliminary data.</text>
</comment>
<evidence type="ECO:0000313" key="3">
    <source>
        <dbReference type="Proteomes" id="UP000658127"/>
    </source>
</evidence>
<sequence>MPASKPRRSKRDPELVRRLDEVRQMMKVRRTEAERRAAATTDAVETYLHAAGFIRQSLAVRDQRIGGLRRQIEQLEREHEAEAARWRARQASAIAAMRELGESDVGIGQLLELTVKQVRQLMAAADRVGEQSMADAAHPEQDTTPGNTLEVVRAEVEPCPQVVLNVDESVDQSLA</sequence>
<proteinExistence type="predicted"/>
<keyword evidence="1" id="KW-0175">Coiled coil</keyword>
<organism evidence="2 3">
    <name type="scientific">Nocardia rhizosphaerihabitans</name>
    <dbReference type="NCBI Taxonomy" id="1691570"/>
    <lineage>
        <taxon>Bacteria</taxon>
        <taxon>Bacillati</taxon>
        <taxon>Actinomycetota</taxon>
        <taxon>Actinomycetes</taxon>
        <taxon>Mycobacteriales</taxon>
        <taxon>Nocardiaceae</taxon>
        <taxon>Nocardia</taxon>
    </lineage>
</organism>
<name>A0ABQ2KDR2_9NOCA</name>
<accession>A0ABQ2KDR2</accession>
<gene>
    <name evidence="2" type="ORF">GCM10011610_26040</name>
</gene>
<protein>
    <submittedName>
        <fullName evidence="2">Uncharacterized protein</fullName>
    </submittedName>
</protein>
<keyword evidence="3" id="KW-1185">Reference proteome</keyword>
<reference evidence="3" key="1">
    <citation type="journal article" date="2019" name="Int. J. Syst. Evol. Microbiol.">
        <title>The Global Catalogue of Microorganisms (GCM) 10K type strain sequencing project: providing services to taxonomists for standard genome sequencing and annotation.</title>
        <authorList>
            <consortium name="The Broad Institute Genomics Platform"/>
            <consortium name="The Broad Institute Genome Sequencing Center for Infectious Disease"/>
            <person name="Wu L."/>
            <person name="Ma J."/>
        </authorList>
    </citation>
    <scope>NUCLEOTIDE SEQUENCE [LARGE SCALE GENOMIC DNA]</scope>
    <source>
        <strain evidence="3">CGMCC 4.7329</strain>
    </source>
</reference>
<dbReference type="EMBL" id="BMNE01000003">
    <property type="protein sequence ID" value="GGN78481.1"/>
    <property type="molecule type" value="Genomic_DNA"/>
</dbReference>
<dbReference type="Proteomes" id="UP000658127">
    <property type="component" value="Unassembled WGS sequence"/>
</dbReference>
<evidence type="ECO:0000313" key="2">
    <source>
        <dbReference type="EMBL" id="GGN78481.1"/>
    </source>
</evidence>
<evidence type="ECO:0000256" key="1">
    <source>
        <dbReference type="SAM" id="Coils"/>
    </source>
</evidence>
<feature type="coiled-coil region" evidence="1">
    <location>
        <begin position="58"/>
        <end position="89"/>
    </location>
</feature>